<reference evidence="2" key="1">
    <citation type="submission" date="2016-10" db="EMBL/GenBank/DDBJ databases">
        <authorList>
            <person name="Varghese N."/>
            <person name="Submissions S."/>
        </authorList>
    </citation>
    <scope>NUCLEOTIDE SEQUENCE [LARGE SCALE GENOMIC DNA]</scope>
    <source>
        <strain evidence="2">DSM 45789</strain>
    </source>
</reference>
<evidence type="ECO:0000313" key="1">
    <source>
        <dbReference type="EMBL" id="SFS47340.1"/>
    </source>
</evidence>
<organism evidence="1 2">
    <name type="scientific">Marininema halotolerans</name>
    <dbReference type="NCBI Taxonomy" id="1155944"/>
    <lineage>
        <taxon>Bacteria</taxon>
        <taxon>Bacillati</taxon>
        <taxon>Bacillota</taxon>
        <taxon>Bacilli</taxon>
        <taxon>Bacillales</taxon>
        <taxon>Thermoactinomycetaceae</taxon>
        <taxon>Marininema</taxon>
    </lineage>
</organism>
<name>A0A1I6Q4T4_9BACL</name>
<protein>
    <submittedName>
        <fullName evidence="1">Uncharacterized protein</fullName>
    </submittedName>
</protein>
<dbReference type="EMBL" id="FPAA01000002">
    <property type="protein sequence ID" value="SFS47340.1"/>
    <property type="molecule type" value="Genomic_DNA"/>
</dbReference>
<dbReference type="Proteomes" id="UP000198660">
    <property type="component" value="Unassembled WGS sequence"/>
</dbReference>
<accession>A0A1I6Q4T4</accession>
<sequence>MKEHMATFAKHIVIVIGNPIATLAELGLDDCGSIYRTEERYLPRVLVDCGVFPSTSAVRKNRTDLLLTLDKLDWLTFRIGKRCVDIVVGE</sequence>
<keyword evidence="2" id="KW-1185">Reference proteome</keyword>
<proteinExistence type="predicted"/>
<evidence type="ECO:0000313" key="2">
    <source>
        <dbReference type="Proteomes" id="UP000198660"/>
    </source>
</evidence>
<dbReference type="AlphaFoldDB" id="A0A1I6Q4T4"/>
<gene>
    <name evidence="1" type="ORF">SAMN05444972_102336</name>
</gene>